<feature type="domain" description="DAHP synthetase I/KDSA" evidence="2">
    <location>
        <begin position="26"/>
        <end position="262"/>
    </location>
</feature>
<dbReference type="Gene3D" id="3.20.20.70">
    <property type="entry name" value="Aldolase class I"/>
    <property type="match status" value="1"/>
</dbReference>
<dbReference type="AlphaFoldDB" id="A0A2P5PA89"/>
<dbReference type="PANTHER" id="PTHR43018:SF2">
    <property type="entry name" value="PHOSPHO-2-DEHYDRO-3-DEOXYHEPTONATE ALDOLASE"/>
    <property type="match status" value="1"/>
</dbReference>
<dbReference type="NCBIfam" id="TIGR01361">
    <property type="entry name" value="DAHP_synth_Bsub"/>
    <property type="match status" value="1"/>
</dbReference>
<organism evidence="3 4">
    <name type="scientific">Dehalogenimonas etheniformans</name>
    <dbReference type="NCBI Taxonomy" id="1536648"/>
    <lineage>
        <taxon>Bacteria</taxon>
        <taxon>Bacillati</taxon>
        <taxon>Chloroflexota</taxon>
        <taxon>Dehalococcoidia</taxon>
        <taxon>Dehalococcoidales</taxon>
        <taxon>Dehalococcoidaceae</taxon>
        <taxon>Dehalogenimonas</taxon>
    </lineage>
</organism>
<gene>
    <name evidence="3" type="primary">aroF</name>
    <name evidence="3" type="ORF">JP09_000530</name>
</gene>
<dbReference type="SUPFAM" id="SSF51569">
    <property type="entry name" value="Aldolase"/>
    <property type="match status" value="1"/>
</dbReference>
<evidence type="ECO:0000313" key="3">
    <source>
        <dbReference type="EMBL" id="PPD59197.1"/>
    </source>
</evidence>
<protein>
    <submittedName>
        <fullName evidence="3">3-deoxy-7-phosphoheptulonate synthase</fullName>
    </submittedName>
</protein>
<dbReference type="GO" id="GO:0009073">
    <property type="term" value="P:aromatic amino acid family biosynthetic process"/>
    <property type="evidence" value="ECO:0007669"/>
    <property type="project" value="InterPro"/>
</dbReference>
<comment type="caution">
    <text evidence="3">The sequence shown here is derived from an EMBL/GenBank/DDBJ whole genome shotgun (WGS) entry which is preliminary data.</text>
</comment>
<dbReference type="GO" id="GO:0016740">
    <property type="term" value="F:transferase activity"/>
    <property type="evidence" value="ECO:0007669"/>
    <property type="project" value="UniProtKB-KW"/>
</dbReference>
<dbReference type="NCBIfam" id="NF006421">
    <property type="entry name" value="PRK08673.1"/>
    <property type="match status" value="1"/>
</dbReference>
<dbReference type="NCBIfam" id="NF009239">
    <property type="entry name" value="PRK12595.1"/>
    <property type="match status" value="1"/>
</dbReference>
<evidence type="ECO:0000256" key="1">
    <source>
        <dbReference type="ARBA" id="ARBA00022679"/>
    </source>
</evidence>
<dbReference type="InterPro" id="IPR006218">
    <property type="entry name" value="DAHP1/KDSA"/>
</dbReference>
<name>A0A2P5PA89_9CHLR</name>
<reference evidence="3 4" key="1">
    <citation type="journal article" date="2017" name="ISME J.">
        <title>Grape pomace compost harbors organohalide-respiring Dehalogenimonas species with novel reductive dehalogenase genes.</title>
        <authorList>
            <person name="Yang Y."/>
            <person name="Higgins S.A."/>
            <person name="Yan J."/>
            <person name="Simsir B."/>
            <person name="Chourey K."/>
            <person name="Iyer R."/>
            <person name="Hettich R.L."/>
            <person name="Baldwin B."/>
            <person name="Ogles D.M."/>
            <person name="Loffler F.E."/>
        </authorList>
    </citation>
    <scope>NUCLEOTIDE SEQUENCE [LARGE SCALE GENOMIC DNA]</scope>
    <source>
        <strain evidence="3 4">GP</strain>
    </source>
</reference>
<dbReference type="GO" id="GO:0016832">
    <property type="term" value="F:aldehyde-lyase activity"/>
    <property type="evidence" value="ECO:0007669"/>
    <property type="project" value="InterPro"/>
</dbReference>
<dbReference type="PANTHER" id="PTHR43018">
    <property type="entry name" value="PHOSPHO-2-DEHYDRO-3-DEOXYHEPTONATE ALDOLASE"/>
    <property type="match status" value="1"/>
</dbReference>
<dbReference type="Pfam" id="PF00793">
    <property type="entry name" value="DAHP_synth_1"/>
    <property type="match status" value="1"/>
</dbReference>
<accession>A0A2P5PA89</accession>
<evidence type="ECO:0000259" key="2">
    <source>
        <dbReference type="Pfam" id="PF00793"/>
    </source>
</evidence>
<dbReference type="EMBL" id="JQAN02000001">
    <property type="protein sequence ID" value="PPD59197.1"/>
    <property type="molecule type" value="Genomic_DNA"/>
</dbReference>
<dbReference type="InterPro" id="IPR013785">
    <property type="entry name" value="Aldolase_TIM"/>
</dbReference>
<dbReference type="InterPro" id="IPR006268">
    <property type="entry name" value="DAHP_syn_2"/>
</dbReference>
<dbReference type="RefSeq" id="WP_102331431.1">
    <property type="nucleotide sequence ID" value="NZ_CP058566.2"/>
</dbReference>
<keyword evidence="1" id="KW-0808">Transferase</keyword>
<proteinExistence type="predicted"/>
<evidence type="ECO:0000313" key="4">
    <source>
        <dbReference type="Proteomes" id="UP000235653"/>
    </source>
</evidence>
<dbReference type="OrthoDB" id="9776934at2"/>
<dbReference type="InterPro" id="IPR052899">
    <property type="entry name" value="Class-I_DAHP_synthase"/>
</dbReference>
<dbReference type="Proteomes" id="UP000235653">
    <property type="component" value="Unassembled WGS sequence"/>
</dbReference>
<sequence>MKPPLFSSREFKQSDTEICVKNVKFGGKRIVIIAGPCTVVDKQELFETASQISKSKAAMLRGGAFKTRTSPRDFQGLGSTALKLLHEASRAYNLPIVTEITDFRDVDLIEKYADMIQIGARNMQNTALLKAVGESKLPVLLKRGFGNTVSELLSAADYILAQGNKNVVLCERGIRSFENSTRFSLDILAIPVIKTMSHLPLIVDPSHAAGNRGLVISASKAAIAAGADGLLIEVTSHPDTALVDGDQTLTTDQFQSLMEQLEVLIPAIGREV</sequence>
<keyword evidence="4" id="KW-1185">Reference proteome</keyword>